<dbReference type="Proteomes" id="UP001224418">
    <property type="component" value="Unassembled WGS sequence"/>
</dbReference>
<sequence length="180" mass="21532">MLKRIKVNLEAIEMMNYFWQAASDKENVSEEFFHEVGAMPAMTCIYDDEFNEESVRRTLSAIKNREPFTGNKKEKRFWNYNMWIMEDMEYKDLMIQPVKKLNFDALVEKLQNVDGADKYEELEVIFSPMNLDEYIIDKNRLLINFFMVKPSDIEGDNTIYIKDVEVYKYVEEKLNELLAK</sequence>
<protein>
    <submittedName>
        <fullName evidence="1">Uncharacterized protein</fullName>
    </submittedName>
</protein>
<accession>A0ABU0JQT7</accession>
<dbReference type="RefSeq" id="WP_111944189.1">
    <property type="nucleotide sequence ID" value="NZ_BAAACJ010000008.1"/>
</dbReference>
<gene>
    <name evidence="1" type="ORF">QOZ93_000325</name>
</gene>
<proteinExistence type="predicted"/>
<reference evidence="1 2" key="1">
    <citation type="submission" date="2023-07" db="EMBL/GenBank/DDBJ databases">
        <title>Genomic Encyclopedia of Type Strains, Phase IV (KMG-IV): sequencing the most valuable type-strain genomes for metagenomic binning, comparative biology and taxonomic classification.</title>
        <authorList>
            <person name="Goeker M."/>
        </authorList>
    </citation>
    <scope>NUCLEOTIDE SEQUENCE [LARGE SCALE GENOMIC DNA]</scope>
    <source>
        <strain evidence="1 2">DSM 1400</strain>
    </source>
</reference>
<evidence type="ECO:0000313" key="2">
    <source>
        <dbReference type="Proteomes" id="UP001224418"/>
    </source>
</evidence>
<name>A0ABU0JQT7_HATLI</name>
<organism evidence="1 2">
    <name type="scientific">Hathewaya limosa</name>
    <name type="common">Clostridium limosum</name>
    <dbReference type="NCBI Taxonomy" id="1536"/>
    <lineage>
        <taxon>Bacteria</taxon>
        <taxon>Bacillati</taxon>
        <taxon>Bacillota</taxon>
        <taxon>Clostridia</taxon>
        <taxon>Eubacteriales</taxon>
        <taxon>Clostridiaceae</taxon>
        <taxon>Hathewaya</taxon>
    </lineage>
</organism>
<comment type="caution">
    <text evidence="1">The sequence shown here is derived from an EMBL/GenBank/DDBJ whole genome shotgun (WGS) entry which is preliminary data.</text>
</comment>
<keyword evidence="2" id="KW-1185">Reference proteome</keyword>
<evidence type="ECO:0000313" key="1">
    <source>
        <dbReference type="EMBL" id="MDQ0478616.1"/>
    </source>
</evidence>
<dbReference type="EMBL" id="JAUSWN010000002">
    <property type="protein sequence ID" value="MDQ0478616.1"/>
    <property type="molecule type" value="Genomic_DNA"/>
</dbReference>